<dbReference type="PRINTS" id="PR00080">
    <property type="entry name" value="SDRFAMILY"/>
</dbReference>
<dbReference type="Proteomes" id="UP001501442">
    <property type="component" value="Unassembled WGS sequence"/>
</dbReference>
<evidence type="ECO:0000313" key="4">
    <source>
        <dbReference type="EMBL" id="GAA4632786.1"/>
    </source>
</evidence>
<dbReference type="EMBL" id="BAABHK010000011">
    <property type="protein sequence ID" value="GAA4632786.1"/>
    <property type="molecule type" value="Genomic_DNA"/>
</dbReference>
<sequence length="217" mass="22558">MKALITGASRGLGLALARSLAQDGWTLILDARGAPDLEKIAADLNATAVVGDIADPAHREALVRASGGLDLLVNNASTLGATPLPRLAGYPLPELERAFAVNVLGPLGLIQRLLPTLRERRGAIVNVTSDAAREPYEGWGGYGATKAALDQLSNVLAAEETDVAVWSVDPGEMRTRMLADAGEDADAAPLPEDVAVPALRRLIAGRPASGRYAVGDL</sequence>
<dbReference type="Gene3D" id="3.40.50.720">
    <property type="entry name" value="NAD(P)-binding Rossmann-like Domain"/>
    <property type="match status" value="1"/>
</dbReference>
<dbReference type="CDD" id="cd05233">
    <property type="entry name" value="SDR_c"/>
    <property type="match status" value="1"/>
</dbReference>
<evidence type="ECO:0000313" key="5">
    <source>
        <dbReference type="Proteomes" id="UP001501442"/>
    </source>
</evidence>
<dbReference type="SUPFAM" id="SSF51735">
    <property type="entry name" value="NAD(P)-binding Rossmann-fold domains"/>
    <property type="match status" value="1"/>
</dbReference>
<name>A0ABP8UJ03_9ACTN</name>
<protein>
    <submittedName>
        <fullName evidence="4">SDR family oxidoreductase</fullName>
    </submittedName>
</protein>
<evidence type="ECO:0000256" key="3">
    <source>
        <dbReference type="RuleBase" id="RU000363"/>
    </source>
</evidence>
<dbReference type="InterPro" id="IPR036291">
    <property type="entry name" value="NAD(P)-bd_dom_sf"/>
</dbReference>
<keyword evidence="2" id="KW-0560">Oxidoreductase</keyword>
<dbReference type="InterPro" id="IPR002347">
    <property type="entry name" value="SDR_fam"/>
</dbReference>
<dbReference type="PRINTS" id="PR00081">
    <property type="entry name" value="GDHRDH"/>
</dbReference>
<comment type="similarity">
    <text evidence="1 3">Belongs to the short-chain dehydrogenases/reductases (SDR) family.</text>
</comment>
<reference evidence="5" key="1">
    <citation type="journal article" date="2019" name="Int. J. Syst. Evol. Microbiol.">
        <title>The Global Catalogue of Microorganisms (GCM) 10K type strain sequencing project: providing services to taxonomists for standard genome sequencing and annotation.</title>
        <authorList>
            <consortium name="The Broad Institute Genomics Platform"/>
            <consortium name="The Broad Institute Genome Sequencing Center for Infectious Disease"/>
            <person name="Wu L."/>
            <person name="Ma J."/>
        </authorList>
    </citation>
    <scope>NUCLEOTIDE SEQUENCE [LARGE SCALE GENOMIC DNA]</scope>
    <source>
        <strain evidence="5">JCM 17939</strain>
    </source>
</reference>
<dbReference type="Pfam" id="PF00106">
    <property type="entry name" value="adh_short"/>
    <property type="match status" value="1"/>
</dbReference>
<gene>
    <name evidence="4" type="ORF">GCM10023196_067710</name>
</gene>
<accession>A0ABP8UJ03</accession>
<evidence type="ECO:0000256" key="2">
    <source>
        <dbReference type="ARBA" id="ARBA00023002"/>
    </source>
</evidence>
<proteinExistence type="inferred from homology"/>
<keyword evidence="5" id="KW-1185">Reference proteome</keyword>
<evidence type="ECO:0000256" key="1">
    <source>
        <dbReference type="ARBA" id="ARBA00006484"/>
    </source>
</evidence>
<organism evidence="4 5">
    <name type="scientific">Actinoallomurus vinaceus</name>
    <dbReference type="NCBI Taxonomy" id="1080074"/>
    <lineage>
        <taxon>Bacteria</taxon>
        <taxon>Bacillati</taxon>
        <taxon>Actinomycetota</taxon>
        <taxon>Actinomycetes</taxon>
        <taxon>Streptosporangiales</taxon>
        <taxon>Thermomonosporaceae</taxon>
        <taxon>Actinoallomurus</taxon>
    </lineage>
</organism>
<comment type="caution">
    <text evidence="4">The sequence shown here is derived from an EMBL/GenBank/DDBJ whole genome shotgun (WGS) entry which is preliminary data.</text>
</comment>
<dbReference type="PANTHER" id="PTHR44196:SF1">
    <property type="entry name" value="DEHYDROGENASE_REDUCTASE SDR FAMILY MEMBER 7B"/>
    <property type="match status" value="1"/>
</dbReference>
<dbReference type="RefSeq" id="WP_345435793.1">
    <property type="nucleotide sequence ID" value="NZ_BAABHK010000011.1"/>
</dbReference>
<dbReference type="InterPro" id="IPR020904">
    <property type="entry name" value="Sc_DH/Rdtase_CS"/>
</dbReference>
<dbReference type="PROSITE" id="PS00061">
    <property type="entry name" value="ADH_SHORT"/>
    <property type="match status" value="1"/>
</dbReference>
<dbReference type="PANTHER" id="PTHR44196">
    <property type="entry name" value="DEHYDROGENASE/REDUCTASE SDR FAMILY MEMBER 7B"/>
    <property type="match status" value="1"/>
</dbReference>